<protein>
    <recommendedName>
        <fullName evidence="5">LPXTG cell wall anchor domain-containing protein</fullName>
    </recommendedName>
</protein>
<evidence type="ECO:0000256" key="1">
    <source>
        <dbReference type="SAM" id="Phobius"/>
    </source>
</evidence>
<evidence type="ECO:0000256" key="2">
    <source>
        <dbReference type="SAM" id="SignalP"/>
    </source>
</evidence>
<name>A0A4R5U2S2_9MICC</name>
<feature type="chain" id="PRO_5020219786" description="LPXTG cell wall anchor domain-containing protein" evidence="2">
    <location>
        <begin position="30"/>
        <end position="280"/>
    </location>
</feature>
<gene>
    <name evidence="3" type="ORF">E2F48_01895</name>
</gene>
<dbReference type="EMBL" id="SMTK01000001">
    <property type="protein sequence ID" value="TDK27892.1"/>
    <property type="molecule type" value="Genomic_DNA"/>
</dbReference>
<keyword evidence="1" id="KW-0812">Transmembrane</keyword>
<sequence>MTSRKWAAAGSAAAVLTGGLFFGAPAATAAPGDAGCLTAAGVFNSALAGAGITAGSVARLEAASAAIAQAEGAYSALVEVAAAEAGPALEAGFLEVDAAVLALEDAEVKLAAAVKSADPQAILDAEAAVTVAKDRLGLAEQAIPGLEAAFAASIDTPEIAAAQVVLDQAFAEFEVALTGIDISEATMTTLLAHFKAFLAACEGQTGLPPVVVPQPVLAPAAPPAAAPAPVRTNVGLNIQTAAVSTPEDNAGTALLAGLLAAGIVVPAAAALRIRSLKRNS</sequence>
<keyword evidence="1" id="KW-1133">Transmembrane helix</keyword>
<evidence type="ECO:0000313" key="3">
    <source>
        <dbReference type="EMBL" id="TDK27892.1"/>
    </source>
</evidence>
<proteinExistence type="predicted"/>
<dbReference type="RefSeq" id="WP_133402307.1">
    <property type="nucleotide sequence ID" value="NZ_SMTK01000001.1"/>
</dbReference>
<dbReference type="AlphaFoldDB" id="A0A4R5U2S2"/>
<feature type="transmembrane region" description="Helical" evidence="1">
    <location>
        <begin position="253"/>
        <end position="271"/>
    </location>
</feature>
<dbReference type="Proteomes" id="UP000295411">
    <property type="component" value="Unassembled WGS sequence"/>
</dbReference>
<keyword evidence="4" id="KW-1185">Reference proteome</keyword>
<dbReference type="OrthoDB" id="9871545at2"/>
<keyword evidence="1" id="KW-0472">Membrane</keyword>
<organism evidence="3 4">
    <name type="scientific">Arthrobacter crusticola</name>
    <dbReference type="NCBI Taxonomy" id="2547960"/>
    <lineage>
        <taxon>Bacteria</taxon>
        <taxon>Bacillati</taxon>
        <taxon>Actinomycetota</taxon>
        <taxon>Actinomycetes</taxon>
        <taxon>Micrococcales</taxon>
        <taxon>Micrococcaceae</taxon>
        <taxon>Arthrobacter</taxon>
    </lineage>
</organism>
<feature type="signal peptide" evidence="2">
    <location>
        <begin position="1"/>
        <end position="29"/>
    </location>
</feature>
<evidence type="ECO:0008006" key="5">
    <source>
        <dbReference type="Google" id="ProtNLM"/>
    </source>
</evidence>
<evidence type="ECO:0000313" key="4">
    <source>
        <dbReference type="Proteomes" id="UP000295411"/>
    </source>
</evidence>
<accession>A0A4R5U2S2</accession>
<comment type="caution">
    <text evidence="3">The sequence shown here is derived from an EMBL/GenBank/DDBJ whole genome shotgun (WGS) entry which is preliminary data.</text>
</comment>
<keyword evidence="2" id="KW-0732">Signal</keyword>
<reference evidence="3 4" key="1">
    <citation type="submission" date="2019-03" db="EMBL/GenBank/DDBJ databases">
        <title>Arthrobacter sp. nov., an bacterium isolated from biocrust in Mu Us Desert.</title>
        <authorList>
            <person name="Lixiong L."/>
        </authorList>
    </citation>
    <scope>NUCLEOTIDE SEQUENCE [LARGE SCALE GENOMIC DNA]</scope>
    <source>
        <strain evidence="3 4">SLN-3</strain>
    </source>
</reference>